<feature type="region of interest" description="Disordered" evidence="1">
    <location>
        <begin position="42"/>
        <end position="101"/>
    </location>
</feature>
<organism evidence="2 3">
    <name type="scientific">Pogonophryne albipinna</name>
    <dbReference type="NCBI Taxonomy" id="1090488"/>
    <lineage>
        <taxon>Eukaryota</taxon>
        <taxon>Metazoa</taxon>
        <taxon>Chordata</taxon>
        <taxon>Craniata</taxon>
        <taxon>Vertebrata</taxon>
        <taxon>Euteleostomi</taxon>
        <taxon>Actinopterygii</taxon>
        <taxon>Neopterygii</taxon>
        <taxon>Teleostei</taxon>
        <taxon>Neoteleostei</taxon>
        <taxon>Acanthomorphata</taxon>
        <taxon>Eupercaria</taxon>
        <taxon>Perciformes</taxon>
        <taxon>Notothenioidei</taxon>
        <taxon>Pogonophryne</taxon>
    </lineage>
</organism>
<dbReference type="EMBL" id="JAPTMU010000013">
    <property type="protein sequence ID" value="KAJ4933294.1"/>
    <property type="molecule type" value="Genomic_DNA"/>
</dbReference>
<dbReference type="AlphaFoldDB" id="A0AAD6AYZ9"/>
<keyword evidence="3" id="KW-1185">Reference proteome</keyword>
<feature type="non-terminal residue" evidence="2">
    <location>
        <position position="101"/>
    </location>
</feature>
<reference evidence="2" key="1">
    <citation type="submission" date="2022-11" db="EMBL/GenBank/DDBJ databases">
        <title>Chromosome-level genome of Pogonophryne albipinna.</title>
        <authorList>
            <person name="Jo E."/>
        </authorList>
    </citation>
    <scope>NUCLEOTIDE SEQUENCE</scope>
    <source>
        <strain evidence="2">SGF0006</strain>
        <tissue evidence="2">Muscle</tissue>
    </source>
</reference>
<sequence length="101" mass="11268">MKAKAPELWAPRCVCVPSQRLWSWAALPPTLGYGWRRVGGGVGGESGREEWEERVGGESGRREWEGEKVPEFTGQVDKPQSPRAAHSLQRKVPTELRVDEG</sequence>
<dbReference type="Proteomes" id="UP001219934">
    <property type="component" value="Unassembled WGS sequence"/>
</dbReference>
<evidence type="ECO:0000313" key="3">
    <source>
        <dbReference type="Proteomes" id="UP001219934"/>
    </source>
</evidence>
<comment type="caution">
    <text evidence="2">The sequence shown here is derived from an EMBL/GenBank/DDBJ whole genome shotgun (WGS) entry which is preliminary data.</text>
</comment>
<proteinExistence type="predicted"/>
<gene>
    <name evidence="2" type="ORF">JOQ06_030127</name>
</gene>
<name>A0AAD6AYZ9_9TELE</name>
<feature type="compositionally biased region" description="Basic and acidic residues" evidence="1">
    <location>
        <begin position="46"/>
        <end position="70"/>
    </location>
</feature>
<accession>A0AAD6AYZ9</accession>
<evidence type="ECO:0000313" key="2">
    <source>
        <dbReference type="EMBL" id="KAJ4933294.1"/>
    </source>
</evidence>
<protein>
    <submittedName>
        <fullName evidence="2">Uncharacterized protein</fullName>
    </submittedName>
</protein>
<feature type="compositionally biased region" description="Basic and acidic residues" evidence="1">
    <location>
        <begin position="92"/>
        <end position="101"/>
    </location>
</feature>
<evidence type="ECO:0000256" key="1">
    <source>
        <dbReference type="SAM" id="MobiDB-lite"/>
    </source>
</evidence>